<reference evidence="1 2" key="1">
    <citation type="submission" date="2016-04" db="EMBL/GenBank/DDBJ databases">
        <title>Deep-sea bacteria in the southern Pacific.</title>
        <authorList>
            <person name="Tang K."/>
        </authorList>
    </citation>
    <scope>NUCLEOTIDE SEQUENCE [LARGE SCALE GENOMIC DNA]</scope>
    <source>
        <strain evidence="1 2">JLT2014</strain>
    </source>
</reference>
<keyword evidence="2" id="KW-1185">Reference proteome</keyword>
<evidence type="ECO:0000313" key="2">
    <source>
        <dbReference type="Proteomes" id="UP000187059"/>
    </source>
</evidence>
<evidence type="ECO:0000313" key="1">
    <source>
        <dbReference type="EMBL" id="APZ51429.1"/>
    </source>
</evidence>
<organism evidence="1 2">
    <name type="scientific">Salipiger abyssi</name>
    <dbReference type="NCBI Taxonomy" id="1250539"/>
    <lineage>
        <taxon>Bacteria</taxon>
        <taxon>Pseudomonadati</taxon>
        <taxon>Pseudomonadota</taxon>
        <taxon>Alphaproteobacteria</taxon>
        <taxon>Rhodobacterales</taxon>
        <taxon>Roseobacteraceae</taxon>
        <taxon>Salipiger</taxon>
    </lineage>
</organism>
<dbReference type="KEGG" id="paby:Ga0080574_TMP1095"/>
<protein>
    <submittedName>
        <fullName evidence="1">Uncharacterized protein</fullName>
    </submittedName>
</protein>
<accession>A0A1P8UPV4</accession>
<gene>
    <name evidence="1" type="ORF">Ga0080574_TMP1095</name>
</gene>
<proteinExistence type="predicted"/>
<sequence>MAHGALLPAPCGCPARSTFEIRPRRLSFCDAKPCLTP</sequence>
<dbReference type="AlphaFoldDB" id="A0A1P8UPV4"/>
<dbReference type="EMBL" id="CP015093">
    <property type="protein sequence ID" value="APZ51429.1"/>
    <property type="molecule type" value="Genomic_DNA"/>
</dbReference>
<dbReference type="Proteomes" id="UP000187059">
    <property type="component" value="Chromosome"/>
</dbReference>
<name>A0A1P8UPV4_9RHOB</name>